<dbReference type="GO" id="GO:0005811">
    <property type="term" value="C:lipid droplet"/>
    <property type="evidence" value="ECO:0007669"/>
    <property type="project" value="TreeGrafter"/>
</dbReference>
<dbReference type="OrthoDB" id="2102561at2759"/>
<dbReference type="Proteomes" id="UP000800200">
    <property type="component" value="Unassembled WGS sequence"/>
</dbReference>
<reference evidence="5" key="1">
    <citation type="journal article" date="2020" name="Stud. Mycol.">
        <title>101 Dothideomycetes genomes: a test case for predicting lifestyles and emergence of pathogens.</title>
        <authorList>
            <person name="Haridas S."/>
            <person name="Albert R."/>
            <person name="Binder M."/>
            <person name="Bloem J."/>
            <person name="Labutti K."/>
            <person name="Salamov A."/>
            <person name="Andreopoulos B."/>
            <person name="Baker S."/>
            <person name="Barry K."/>
            <person name="Bills G."/>
            <person name="Bluhm B."/>
            <person name="Cannon C."/>
            <person name="Castanera R."/>
            <person name="Culley D."/>
            <person name="Daum C."/>
            <person name="Ezra D."/>
            <person name="Gonzalez J."/>
            <person name="Henrissat B."/>
            <person name="Kuo A."/>
            <person name="Liang C."/>
            <person name="Lipzen A."/>
            <person name="Lutzoni F."/>
            <person name="Magnuson J."/>
            <person name="Mondo S."/>
            <person name="Nolan M."/>
            <person name="Ohm R."/>
            <person name="Pangilinan J."/>
            <person name="Park H.-J."/>
            <person name="Ramirez L."/>
            <person name="Alfaro M."/>
            <person name="Sun H."/>
            <person name="Tritt A."/>
            <person name="Yoshinaga Y."/>
            <person name="Zwiers L.-H."/>
            <person name="Turgeon B."/>
            <person name="Goodwin S."/>
            <person name="Spatafora J."/>
            <person name="Crous P."/>
            <person name="Grigoriev I."/>
        </authorList>
    </citation>
    <scope>NUCLEOTIDE SEQUENCE</scope>
    <source>
        <strain evidence="5">CBS 207.26</strain>
    </source>
</reference>
<dbReference type="PANTHER" id="PTHR44169:SF6">
    <property type="entry name" value="NADPH-DEPENDENT 1-ACYLDIHYDROXYACETONE PHOSPHATE REDUCTASE"/>
    <property type="match status" value="1"/>
</dbReference>
<dbReference type="AlphaFoldDB" id="A0A6A6DZT2"/>
<gene>
    <name evidence="5" type="ORF">K469DRAFT_738966</name>
</gene>
<dbReference type="PRINTS" id="PR00080">
    <property type="entry name" value="SDRFAMILY"/>
</dbReference>
<comment type="similarity">
    <text evidence="1 4">Belongs to the short-chain dehydrogenases/reductases (SDR) family.</text>
</comment>
<keyword evidence="3" id="KW-0560">Oxidoreductase</keyword>
<keyword evidence="6" id="KW-1185">Reference proteome</keyword>
<keyword evidence="2" id="KW-0521">NADP</keyword>
<dbReference type="PROSITE" id="PS00061">
    <property type="entry name" value="ADH_SHORT"/>
    <property type="match status" value="1"/>
</dbReference>
<dbReference type="GO" id="GO:0006654">
    <property type="term" value="P:phosphatidic acid biosynthetic process"/>
    <property type="evidence" value="ECO:0007669"/>
    <property type="project" value="TreeGrafter"/>
</dbReference>
<dbReference type="Gene3D" id="3.40.50.720">
    <property type="entry name" value="NAD(P)-binding Rossmann-like Domain"/>
    <property type="match status" value="1"/>
</dbReference>
<evidence type="ECO:0000313" key="5">
    <source>
        <dbReference type="EMBL" id="KAF2185181.1"/>
    </source>
</evidence>
<dbReference type="SUPFAM" id="SSF51735">
    <property type="entry name" value="NAD(P)-binding Rossmann-fold domains"/>
    <property type="match status" value="1"/>
</dbReference>
<evidence type="ECO:0000313" key="6">
    <source>
        <dbReference type="Proteomes" id="UP000800200"/>
    </source>
</evidence>
<dbReference type="CDD" id="cd05374">
    <property type="entry name" value="17beta-HSD-like_SDR_c"/>
    <property type="match status" value="1"/>
</dbReference>
<dbReference type="EMBL" id="ML994634">
    <property type="protein sequence ID" value="KAF2185181.1"/>
    <property type="molecule type" value="Genomic_DNA"/>
</dbReference>
<dbReference type="PRINTS" id="PR00081">
    <property type="entry name" value="GDHRDH"/>
</dbReference>
<organism evidence="5 6">
    <name type="scientific">Zopfia rhizophila CBS 207.26</name>
    <dbReference type="NCBI Taxonomy" id="1314779"/>
    <lineage>
        <taxon>Eukaryota</taxon>
        <taxon>Fungi</taxon>
        <taxon>Dikarya</taxon>
        <taxon>Ascomycota</taxon>
        <taxon>Pezizomycotina</taxon>
        <taxon>Dothideomycetes</taxon>
        <taxon>Dothideomycetes incertae sedis</taxon>
        <taxon>Zopfiaceae</taxon>
        <taxon>Zopfia</taxon>
    </lineage>
</organism>
<dbReference type="InterPro" id="IPR020904">
    <property type="entry name" value="Sc_DH/Rdtase_CS"/>
</dbReference>
<evidence type="ECO:0000256" key="3">
    <source>
        <dbReference type="ARBA" id="ARBA00023002"/>
    </source>
</evidence>
<dbReference type="GO" id="GO:0019433">
    <property type="term" value="P:triglyceride catabolic process"/>
    <property type="evidence" value="ECO:0007669"/>
    <property type="project" value="TreeGrafter"/>
</dbReference>
<dbReference type="GO" id="GO:0000140">
    <property type="term" value="F:acylglycerone-phosphate reductase (NADP+) activity"/>
    <property type="evidence" value="ECO:0007669"/>
    <property type="project" value="TreeGrafter"/>
</dbReference>
<dbReference type="Pfam" id="PF00106">
    <property type="entry name" value="adh_short"/>
    <property type="match status" value="1"/>
</dbReference>
<evidence type="ECO:0000256" key="4">
    <source>
        <dbReference type="RuleBase" id="RU000363"/>
    </source>
</evidence>
<protein>
    <submittedName>
        <fullName evidence="5">NAD(P)-binding protein</fullName>
    </submittedName>
</protein>
<sequence length="288" mass="32328">MASVPKKYVLITGCTPGGIGHYLSLEFAEKGFNVLSTVRDPSNLTPPHPSIQYVPLELTNPASITALYEQVCQITNGKLDILYNNAGRNYTVPSLDMDFDEVQLTFEVNTFAVMRICQIFAPLMIQSKGTIVQTGSLAGVMPYVLGGPYNASKAALHSYSNTLRVELAPLGVKVITVITGGVKSNIARTNRQLPPDSYFIPIMSEYQHRLTYSQHVSIPTEKYARSVVKQILRGDGWFSKLRWIWEGKRSFVVWFAQRFLFAGVFDYYFTHVFKLWKLKGAAEGKKRV</sequence>
<evidence type="ECO:0000256" key="1">
    <source>
        <dbReference type="ARBA" id="ARBA00006484"/>
    </source>
</evidence>
<evidence type="ECO:0000256" key="2">
    <source>
        <dbReference type="ARBA" id="ARBA00022857"/>
    </source>
</evidence>
<dbReference type="InterPro" id="IPR002347">
    <property type="entry name" value="SDR_fam"/>
</dbReference>
<proteinExistence type="inferred from homology"/>
<name>A0A6A6DZT2_9PEZI</name>
<dbReference type="GO" id="GO:0004806">
    <property type="term" value="F:triacylglycerol lipase activity"/>
    <property type="evidence" value="ECO:0007669"/>
    <property type="project" value="TreeGrafter"/>
</dbReference>
<accession>A0A6A6DZT2</accession>
<dbReference type="InterPro" id="IPR036291">
    <property type="entry name" value="NAD(P)-bd_dom_sf"/>
</dbReference>
<dbReference type="GO" id="GO:0005783">
    <property type="term" value="C:endoplasmic reticulum"/>
    <property type="evidence" value="ECO:0007669"/>
    <property type="project" value="TreeGrafter"/>
</dbReference>
<dbReference type="PANTHER" id="PTHR44169">
    <property type="entry name" value="NADPH-DEPENDENT 1-ACYLDIHYDROXYACETONE PHOSPHATE REDUCTASE"/>
    <property type="match status" value="1"/>
</dbReference>